<comment type="caution">
    <text evidence="2">The sequence shown here is derived from an EMBL/GenBank/DDBJ whole genome shotgun (WGS) entry which is preliminary data.</text>
</comment>
<accession>A0AAI9Y4P3</accession>
<gene>
    <name evidence="2" type="ORF">CCUS01_05837</name>
</gene>
<evidence type="ECO:0000313" key="2">
    <source>
        <dbReference type="EMBL" id="KAK1472453.1"/>
    </source>
</evidence>
<protein>
    <submittedName>
        <fullName evidence="2">Uncharacterized protein</fullName>
    </submittedName>
</protein>
<proteinExistence type="predicted"/>
<reference evidence="2" key="1">
    <citation type="submission" date="2016-11" db="EMBL/GenBank/DDBJ databases">
        <title>The genome sequence of Colletotrichum cuscutae.</title>
        <authorList>
            <person name="Baroncelli R."/>
        </authorList>
    </citation>
    <scope>NUCLEOTIDE SEQUENCE</scope>
    <source>
        <strain evidence="2">IMI 304802</strain>
    </source>
</reference>
<sequence length="737" mass="80871">MCSEHQRRGPDPTPFRYSHRMRGRGVATHLDSGHFLLCFWCKVSMTLRGCVVYRLRAAPREHLVVWFRIVGLGGWVGVCDGSPCFCCTSSIFADGLILVWGSRGLVQLPGPKKGFGADLGGIADTFRYRADLQREVLFFYFISLQLTLHKMEGGNGITGGWFPTRHHSFHPPEPFSSTGNDFFSGGGGGRKGEEGEKKRRREKEEAGGGQNTGGGGGGGMKKDEARLELGGNMCIHRGTTIGESAARYEKQATFAHLVTDLIGLTVFNVDGGQITRPIFASFLISVLCTSWLVSSATKKWAITKESPSEWLTHADASLVVAVLQPHLFFFFFCIYTTFAQPDASDLILADPFWGKVGRPGRRVGGGDTYISIRTWRGGLFQDNVEYVIAEHENVSCFTLYSEYTVGRPPFSPSFPPREPLLIAGLETRKCRLGLWHSVAFPSVSSSVFVTPSEAASVVRREELEGNFVCGFCSSLSHWGFTFENPEDLRPISDSIGFLVVVSSLCCRSYFVLMRADLGETLGIGLMALLGDVADAIVRDVSMTRGGEVWCFVLSHSLLSVNNITTSSAKNVSSISDVLSAINSCQNVSKFSNNLLGGIDQLTRRLLITDILEHLERPPQSSAKVSLVLGQNHPEEFDASNNDQHSAIRSIKQPVMRASNRRQILNAASMHLRRPSSPETGSMEKLNKMTKVQNIEKEKDSTHCSETRLGGGVSSLPGSNRRFSLILDRNCNRSGIGV</sequence>
<evidence type="ECO:0000313" key="3">
    <source>
        <dbReference type="Proteomes" id="UP001239213"/>
    </source>
</evidence>
<feature type="compositionally biased region" description="Basic and acidic residues" evidence="1">
    <location>
        <begin position="190"/>
        <end position="206"/>
    </location>
</feature>
<dbReference type="EMBL" id="MPDP01000190">
    <property type="protein sequence ID" value="KAK1472453.1"/>
    <property type="molecule type" value="Genomic_DNA"/>
</dbReference>
<dbReference type="Proteomes" id="UP001239213">
    <property type="component" value="Unassembled WGS sequence"/>
</dbReference>
<keyword evidence="3" id="KW-1185">Reference proteome</keyword>
<evidence type="ECO:0000256" key="1">
    <source>
        <dbReference type="SAM" id="MobiDB-lite"/>
    </source>
</evidence>
<name>A0AAI9Y4P3_9PEZI</name>
<feature type="compositionally biased region" description="Basic and acidic residues" evidence="1">
    <location>
        <begin position="695"/>
        <end position="705"/>
    </location>
</feature>
<feature type="compositionally biased region" description="Gly residues" evidence="1">
    <location>
        <begin position="207"/>
        <end position="219"/>
    </location>
</feature>
<dbReference type="AlphaFoldDB" id="A0AAI9Y4P3"/>
<feature type="region of interest" description="Disordered" evidence="1">
    <location>
        <begin position="168"/>
        <end position="223"/>
    </location>
</feature>
<feature type="region of interest" description="Disordered" evidence="1">
    <location>
        <begin position="695"/>
        <end position="714"/>
    </location>
</feature>
<organism evidence="2 3">
    <name type="scientific">Colletotrichum cuscutae</name>
    <dbReference type="NCBI Taxonomy" id="1209917"/>
    <lineage>
        <taxon>Eukaryota</taxon>
        <taxon>Fungi</taxon>
        <taxon>Dikarya</taxon>
        <taxon>Ascomycota</taxon>
        <taxon>Pezizomycotina</taxon>
        <taxon>Sordariomycetes</taxon>
        <taxon>Hypocreomycetidae</taxon>
        <taxon>Glomerellales</taxon>
        <taxon>Glomerellaceae</taxon>
        <taxon>Colletotrichum</taxon>
        <taxon>Colletotrichum acutatum species complex</taxon>
    </lineage>
</organism>